<gene>
    <name evidence="2" type="ORF">BDZ94DRAFT_1272495</name>
</gene>
<feature type="signal peptide" evidence="1">
    <location>
        <begin position="1"/>
        <end position="24"/>
    </location>
</feature>
<feature type="chain" id="PRO_5040236507" evidence="1">
    <location>
        <begin position="25"/>
        <end position="253"/>
    </location>
</feature>
<proteinExistence type="predicted"/>
<keyword evidence="1" id="KW-0732">Signal</keyword>
<reference evidence="2" key="1">
    <citation type="submission" date="2020-11" db="EMBL/GenBank/DDBJ databases">
        <authorList>
            <consortium name="DOE Joint Genome Institute"/>
            <person name="Ahrendt S."/>
            <person name="Riley R."/>
            <person name="Andreopoulos W."/>
            <person name="Labutti K."/>
            <person name="Pangilinan J."/>
            <person name="Ruiz-Duenas F.J."/>
            <person name="Barrasa J.M."/>
            <person name="Sanchez-Garcia M."/>
            <person name="Camarero S."/>
            <person name="Miyauchi S."/>
            <person name="Serrano A."/>
            <person name="Linde D."/>
            <person name="Babiker R."/>
            <person name="Drula E."/>
            <person name="Ayuso-Fernandez I."/>
            <person name="Pacheco R."/>
            <person name="Padilla G."/>
            <person name="Ferreira P."/>
            <person name="Barriuso J."/>
            <person name="Kellner H."/>
            <person name="Castanera R."/>
            <person name="Alfaro M."/>
            <person name="Ramirez L."/>
            <person name="Pisabarro A.G."/>
            <person name="Kuo A."/>
            <person name="Tritt A."/>
            <person name="Lipzen A."/>
            <person name="He G."/>
            <person name="Yan M."/>
            <person name="Ng V."/>
            <person name="Cullen D."/>
            <person name="Martin F."/>
            <person name="Rosso M.-N."/>
            <person name="Henrissat B."/>
            <person name="Hibbett D."/>
            <person name="Martinez A.T."/>
            <person name="Grigoriev I.V."/>
        </authorList>
    </citation>
    <scope>NUCLEOTIDE SEQUENCE</scope>
    <source>
        <strain evidence="2">CBS 247.69</strain>
    </source>
</reference>
<organism evidence="2 3">
    <name type="scientific">Collybia nuda</name>
    <dbReference type="NCBI Taxonomy" id="64659"/>
    <lineage>
        <taxon>Eukaryota</taxon>
        <taxon>Fungi</taxon>
        <taxon>Dikarya</taxon>
        <taxon>Basidiomycota</taxon>
        <taxon>Agaricomycotina</taxon>
        <taxon>Agaricomycetes</taxon>
        <taxon>Agaricomycetidae</taxon>
        <taxon>Agaricales</taxon>
        <taxon>Tricholomatineae</taxon>
        <taxon>Clitocybaceae</taxon>
        <taxon>Collybia</taxon>
    </lineage>
</organism>
<dbReference type="AlphaFoldDB" id="A0A9P5XVV1"/>
<evidence type="ECO:0000256" key="1">
    <source>
        <dbReference type="SAM" id="SignalP"/>
    </source>
</evidence>
<keyword evidence="3" id="KW-1185">Reference proteome</keyword>
<sequence>MRHSLFGFSLLSIILGTTPDGVMACEGDCIIGIANAFLTNYTVTVHTVLSHIANDIIAEVLPNRQYNSPPLSILQPIYSAYKQQAYTHLETDIFPSYFHGKCAKPDPEHPDAPPVDPPGCPNPDCPVVCGTPGSLVHFYPKLRYIAFNSTRKVLKGCTERGEEEVKRNVQREIDAGGGAQRRSSGWVGLYHSKSSRGAKYRRTVDHAMEVVERLLGEMPSRLKIVCGGTDSATNGLPDCSWEAAMKEYILSFP</sequence>
<dbReference type="OrthoDB" id="3255642at2759"/>
<evidence type="ECO:0000313" key="3">
    <source>
        <dbReference type="Proteomes" id="UP000807353"/>
    </source>
</evidence>
<dbReference type="Proteomes" id="UP000807353">
    <property type="component" value="Unassembled WGS sequence"/>
</dbReference>
<accession>A0A9P5XVV1</accession>
<evidence type="ECO:0000313" key="2">
    <source>
        <dbReference type="EMBL" id="KAF9457755.1"/>
    </source>
</evidence>
<protein>
    <submittedName>
        <fullName evidence="2">Uncharacterized protein</fullName>
    </submittedName>
</protein>
<name>A0A9P5XVV1_9AGAR</name>
<dbReference type="EMBL" id="MU150360">
    <property type="protein sequence ID" value="KAF9457755.1"/>
    <property type="molecule type" value="Genomic_DNA"/>
</dbReference>
<comment type="caution">
    <text evidence="2">The sequence shown here is derived from an EMBL/GenBank/DDBJ whole genome shotgun (WGS) entry which is preliminary data.</text>
</comment>